<reference key="2">
    <citation type="submission" date="2011-04" db="EMBL/GenBank/DDBJ databases">
        <title>Complete sequence of chromosome of Haliscomenobacter hydrossis DSM 1100.</title>
        <authorList>
            <consortium name="US DOE Joint Genome Institute (JGI-PGF)"/>
            <person name="Lucas S."/>
            <person name="Han J."/>
            <person name="Lapidus A."/>
            <person name="Bruce D."/>
            <person name="Goodwin L."/>
            <person name="Pitluck S."/>
            <person name="Peters L."/>
            <person name="Kyrpides N."/>
            <person name="Mavromatis K."/>
            <person name="Ivanova N."/>
            <person name="Ovchinnikova G."/>
            <person name="Pagani I."/>
            <person name="Daligault H."/>
            <person name="Detter J.C."/>
            <person name="Han C."/>
            <person name="Land M."/>
            <person name="Hauser L."/>
            <person name="Markowitz V."/>
            <person name="Cheng J.-F."/>
            <person name="Hugenholtz P."/>
            <person name="Woyke T."/>
            <person name="Wu D."/>
            <person name="Verbarg S."/>
            <person name="Frueling A."/>
            <person name="Brambilla E."/>
            <person name="Klenk H.-P."/>
            <person name="Eisen J.A."/>
        </authorList>
    </citation>
    <scope>NUCLEOTIDE SEQUENCE</scope>
    <source>
        <strain>DSM 1100</strain>
    </source>
</reference>
<reference evidence="1 2" key="1">
    <citation type="journal article" date="2011" name="Stand. Genomic Sci.">
        <title>Complete genome sequence of Haliscomenobacter hydrossis type strain (O).</title>
        <authorList>
            <consortium name="US DOE Joint Genome Institute (JGI-PGF)"/>
            <person name="Daligault H."/>
            <person name="Lapidus A."/>
            <person name="Zeytun A."/>
            <person name="Nolan M."/>
            <person name="Lucas S."/>
            <person name="Del Rio T.G."/>
            <person name="Tice H."/>
            <person name="Cheng J.F."/>
            <person name="Tapia R."/>
            <person name="Han C."/>
            <person name="Goodwin L."/>
            <person name="Pitluck S."/>
            <person name="Liolios K."/>
            <person name="Pagani I."/>
            <person name="Ivanova N."/>
            <person name="Huntemann M."/>
            <person name="Mavromatis K."/>
            <person name="Mikhailova N."/>
            <person name="Pati A."/>
            <person name="Chen A."/>
            <person name="Palaniappan K."/>
            <person name="Land M."/>
            <person name="Hauser L."/>
            <person name="Brambilla E.M."/>
            <person name="Rohde M."/>
            <person name="Verbarg S."/>
            <person name="Goker M."/>
            <person name="Bristow J."/>
            <person name="Eisen J.A."/>
            <person name="Markowitz V."/>
            <person name="Hugenholtz P."/>
            <person name="Kyrpides N.C."/>
            <person name="Klenk H.P."/>
            <person name="Woyke T."/>
        </authorList>
    </citation>
    <scope>NUCLEOTIDE SEQUENCE [LARGE SCALE GENOMIC DNA]</scope>
    <source>
        <strain evidence="2">ATCC 27775 / DSM 1100 / LMG 10767 / O</strain>
    </source>
</reference>
<dbReference type="Proteomes" id="UP000008461">
    <property type="component" value="Chromosome"/>
</dbReference>
<protein>
    <submittedName>
        <fullName evidence="1">Uncharacterized protein</fullName>
    </submittedName>
</protein>
<accession>F4KUN2</accession>
<dbReference type="eggNOG" id="COG3650">
    <property type="taxonomic scope" value="Bacteria"/>
</dbReference>
<sequence>MKQTPFLLLGIGLVVWSCQFKTASAQIDEVPPQPGVFEYSCRGTEPFWLIEIYQDSIVYQRAGGKKILYPYYKAKLKGDSTCYTTKTKVYGKSSNMIIKIVADTCSDGMSENRYPYTAFILRDGEVLHGCAISEPQD</sequence>
<gene>
    <name evidence="1" type="ordered locus">Halhy_5611</name>
</gene>
<evidence type="ECO:0000313" key="2">
    <source>
        <dbReference type="Proteomes" id="UP000008461"/>
    </source>
</evidence>
<dbReference type="KEGG" id="hhy:Halhy_5611"/>
<evidence type="ECO:0000313" key="1">
    <source>
        <dbReference type="EMBL" id="AEE53435.1"/>
    </source>
</evidence>
<name>F4KUN2_HALH1</name>
<dbReference type="HOGENOM" id="CLU_129881_1_0_10"/>
<dbReference type="STRING" id="760192.Halhy_5611"/>
<proteinExistence type="predicted"/>
<organism evidence="1 2">
    <name type="scientific">Haliscomenobacter hydrossis (strain ATCC 27775 / DSM 1100 / LMG 10767 / O)</name>
    <dbReference type="NCBI Taxonomy" id="760192"/>
    <lineage>
        <taxon>Bacteria</taxon>
        <taxon>Pseudomonadati</taxon>
        <taxon>Bacteroidota</taxon>
        <taxon>Saprospiria</taxon>
        <taxon>Saprospirales</taxon>
        <taxon>Haliscomenobacteraceae</taxon>
        <taxon>Haliscomenobacter</taxon>
    </lineage>
</organism>
<keyword evidence="2" id="KW-1185">Reference proteome</keyword>
<dbReference type="RefSeq" id="WP_013767964.1">
    <property type="nucleotide sequence ID" value="NC_015510.1"/>
</dbReference>
<dbReference type="EMBL" id="CP002691">
    <property type="protein sequence ID" value="AEE53435.1"/>
    <property type="molecule type" value="Genomic_DNA"/>
</dbReference>
<dbReference type="OrthoDB" id="5348860at2"/>
<dbReference type="AlphaFoldDB" id="F4KUN2"/>